<dbReference type="AlphaFoldDB" id="A0ABD3JGJ4"/>
<evidence type="ECO:0000313" key="2">
    <source>
        <dbReference type="Proteomes" id="UP001634007"/>
    </source>
</evidence>
<name>A0ABD3JGJ4_EUCGL</name>
<accession>A0ABD3JGJ4</accession>
<dbReference type="Proteomes" id="UP001634007">
    <property type="component" value="Unassembled WGS sequence"/>
</dbReference>
<comment type="caution">
    <text evidence="1">The sequence shown here is derived from an EMBL/GenBank/DDBJ whole genome shotgun (WGS) entry which is preliminary data.</text>
</comment>
<evidence type="ECO:0000313" key="1">
    <source>
        <dbReference type="EMBL" id="KAL3725108.1"/>
    </source>
</evidence>
<reference evidence="1 2" key="1">
    <citation type="submission" date="2024-11" db="EMBL/GenBank/DDBJ databases">
        <title>Chromosome-level genome assembly of Eucalyptus globulus Labill. provides insights into its genome evolution.</title>
        <authorList>
            <person name="Li X."/>
        </authorList>
    </citation>
    <scope>NUCLEOTIDE SEQUENCE [LARGE SCALE GENOMIC DNA]</scope>
    <source>
        <strain evidence="1">CL2024</strain>
        <tissue evidence="1">Fresh tender leaves</tissue>
    </source>
</reference>
<keyword evidence="2" id="KW-1185">Reference proteome</keyword>
<dbReference type="EMBL" id="JBJKBG010000008">
    <property type="protein sequence ID" value="KAL3725108.1"/>
    <property type="molecule type" value="Genomic_DNA"/>
</dbReference>
<proteinExistence type="predicted"/>
<organism evidence="1 2">
    <name type="scientific">Eucalyptus globulus</name>
    <name type="common">Tasmanian blue gum</name>
    <dbReference type="NCBI Taxonomy" id="34317"/>
    <lineage>
        <taxon>Eukaryota</taxon>
        <taxon>Viridiplantae</taxon>
        <taxon>Streptophyta</taxon>
        <taxon>Embryophyta</taxon>
        <taxon>Tracheophyta</taxon>
        <taxon>Spermatophyta</taxon>
        <taxon>Magnoliopsida</taxon>
        <taxon>eudicotyledons</taxon>
        <taxon>Gunneridae</taxon>
        <taxon>Pentapetalae</taxon>
        <taxon>rosids</taxon>
        <taxon>malvids</taxon>
        <taxon>Myrtales</taxon>
        <taxon>Myrtaceae</taxon>
        <taxon>Myrtoideae</taxon>
        <taxon>Eucalypteae</taxon>
        <taxon>Eucalyptus</taxon>
    </lineage>
</organism>
<gene>
    <name evidence="1" type="ORF">ACJRO7_030167</name>
</gene>
<protein>
    <submittedName>
        <fullName evidence="1">Uncharacterized protein</fullName>
    </submittedName>
</protein>
<sequence length="95" mass="10849">MSVSEVAQKQAEDAETMTRAQDKLEDWGRFDLSICNIFGILMLISELLVETRVETRVDFTLDLSPTKEWDKGAQDQELPMQSVLSKIFIRKISIA</sequence>